<comment type="caution">
    <text evidence="6">The sequence shown here is derived from an EMBL/GenBank/DDBJ whole genome shotgun (WGS) entry which is preliminary data.</text>
</comment>
<feature type="repeat" description="TPR" evidence="4">
    <location>
        <begin position="448"/>
        <end position="481"/>
    </location>
</feature>
<dbReference type="SUPFAM" id="SSF48452">
    <property type="entry name" value="TPR-like"/>
    <property type="match status" value="1"/>
</dbReference>
<dbReference type="Gene3D" id="3.40.50.2300">
    <property type="match status" value="1"/>
</dbReference>
<dbReference type="InterPro" id="IPR011006">
    <property type="entry name" value="CheY-like_superfamily"/>
</dbReference>
<name>A0ABT2VSP5_9ALTE</name>
<dbReference type="Pfam" id="PF00072">
    <property type="entry name" value="Response_reg"/>
    <property type="match status" value="1"/>
</dbReference>
<sequence length="541" mass="62363">MNIKLARQMKVLIVDDQVLAKGYLKYSMEELGFQDIEYVDRASLALSAIRREKYDLILCAYDLKQEQEGYFLYDQLKEQNELPPSTAFVFISADTTADIVHSIVELQPDEFLAKPFTVKDLDRRLSRVLQRKQALKPVYDLLEHDQFDPALNEIEQFLTEPKNAEFFPLALKIKGELLQACNYIEQAKEFYQAILNVQNFTWAQLGLVRCYIQLNQDEDAEKLILKLAFEKDSMLAAYDLLSALQIKLQEFDDALECVSLAGEISPRNIHRHRQAVELSRLTHDYETQFEAAKKVVKFAKNSIHDKPDIYLNVARAGIDFAMTADEGQTSKLIKQSNEYLRQLKASFPKADIEEQIKVIDARLLYLQDESENARELLGQLNDDTWITESIEALLDKAKAFHEVGLQEHALNILDIIETRCKNDPAQSTLFLHYIRQERSEKAEIQMSPKALNNSAVIQYQQGDLAEALKTFRQAFTLMPKNPSIALNLLQATALEMRDSPYRDDNIQALLHNCMKTIESAKLNQEQERRYQRVKSVLRDLS</sequence>
<organism evidence="6 7">
    <name type="scientific">Alteromonas salexigens</name>
    <dbReference type="NCBI Taxonomy" id="2982530"/>
    <lineage>
        <taxon>Bacteria</taxon>
        <taxon>Pseudomonadati</taxon>
        <taxon>Pseudomonadota</taxon>
        <taxon>Gammaproteobacteria</taxon>
        <taxon>Alteromonadales</taxon>
        <taxon>Alteromonadaceae</taxon>
        <taxon>Alteromonas/Salinimonas group</taxon>
        <taxon>Alteromonas</taxon>
    </lineage>
</organism>
<keyword evidence="7" id="KW-1185">Reference proteome</keyword>
<dbReference type="InterPro" id="IPR011990">
    <property type="entry name" value="TPR-like_helical_dom_sf"/>
</dbReference>
<evidence type="ECO:0000256" key="4">
    <source>
        <dbReference type="PROSITE-ProRule" id="PRU00339"/>
    </source>
</evidence>
<dbReference type="InterPro" id="IPR019734">
    <property type="entry name" value="TPR_rpt"/>
</dbReference>
<dbReference type="RefSeq" id="WP_262994737.1">
    <property type="nucleotide sequence ID" value="NZ_JAOTJC010000008.1"/>
</dbReference>
<dbReference type="InterPro" id="IPR013105">
    <property type="entry name" value="TPR_2"/>
</dbReference>
<gene>
    <name evidence="6" type="ORF">OCL06_11740</name>
</gene>
<evidence type="ECO:0000259" key="5">
    <source>
        <dbReference type="PROSITE" id="PS50110"/>
    </source>
</evidence>
<keyword evidence="1" id="KW-0677">Repeat</keyword>
<dbReference type="EMBL" id="JAOTJC010000008">
    <property type="protein sequence ID" value="MCU7555266.1"/>
    <property type="molecule type" value="Genomic_DNA"/>
</dbReference>
<keyword evidence="2 4" id="KW-0802">TPR repeat</keyword>
<dbReference type="SUPFAM" id="SSF52172">
    <property type="entry name" value="CheY-like"/>
    <property type="match status" value="1"/>
</dbReference>
<dbReference type="Proteomes" id="UP001209257">
    <property type="component" value="Unassembled WGS sequence"/>
</dbReference>
<dbReference type="InterPro" id="IPR001789">
    <property type="entry name" value="Sig_transdc_resp-reg_receiver"/>
</dbReference>
<evidence type="ECO:0000313" key="6">
    <source>
        <dbReference type="EMBL" id="MCU7555266.1"/>
    </source>
</evidence>
<dbReference type="PROSITE" id="PS50005">
    <property type="entry name" value="TPR"/>
    <property type="match status" value="1"/>
</dbReference>
<evidence type="ECO:0000256" key="2">
    <source>
        <dbReference type="ARBA" id="ARBA00022803"/>
    </source>
</evidence>
<reference evidence="7" key="1">
    <citation type="submission" date="2023-07" db="EMBL/GenBank/DDBJ databases">
        <title>Study on multiphase classification of strain Alteromonas salexigens isolated from the Yellow Sea.</title>
        <authorList>
            <person name="Sun L."/>
        </authorList>
    </citation>
    <scope>NUCLEOTIDE SEQUENCE [LARGE SCALE GENOMIC DNA]</scope>
    <source>
        <strain evidence="7">ASW11-19</strain>
    </source>
</reference>
<evidence type="ECO:0000256" key="3">
    <source>
        <dbReference type="PROSITE-ProRule" id="PRU00169"/>
    </source>
</evidence>
<dbReference type="SMART" id="SM00028">
    <property type="entry name" value="TPR"/>
    <property type="match status" value="3"/>
</dbReference>
<proteinExistence type="predicted"/>
<accession>A0ABT2VSP5</accession>
<dbReference type="PANTHER" id="PTHR44943:SF8">
    <property type="entry name" value="TPR REPEAT-CONTAINING PROTEIN MJ0263"/>
    <property type="match status" value="1"/>
</dbReference>
<evidence type="ECO:0000256" key="1">
    <source>
        <dbReference type="ARBA" id="ARBA00022737"/>
    </source>
</evidence>
<dbReference type="SMART" id="SM00448">
    <property type="entry name" value="REC"/>
    <property type="match status" value="1"/>
</dbReference>
<dbReference type="InterPro" id="IPR051685">
    <property type="entry name" value="Ycf3/AcsC/BcsC/TPR_MFPF"/>
</dbReference>
<dbReference type="PANTHER" id="PTHR44943">
    <property type="entry name" value="CELLULOSE SYNTHASE OPERON PROTEIN C"/>
    <property type="match status" value="1"/>
</dbReference>
<dbReference type="Pfam" id="PF07719">
    <property type="entry name" value="TPR_2"/>
    <property type="match status" value="1"/>
</dbReference>
<protein>
    <submittedName>
        <fullName evidence="6">Response regulator</fullName>
    </submittedName>
</protein>
<evidence type="ECO:0000313" key="7">
    <source>
        <dbReference type="Proteomes" id="UP001209257"/>
    </source>
</evidence>
<dbReference type="Gene3D" id="1.25.40.10">
    <property type="entry name" value="Tetratricopeptide repeat domain"/>
    <property type="match status" value="2"/>
</dbReference>
<comment type="caution">
    <text evidence="3">Lacks conserved residue(s) required for the propagation of feature annotation.</text>
</comment>
<feature type="domain" description="Response regulatory" evidence="5">
    <location>
        <begin position="10"/>
        <end position="129"/>
    </location>
</feature>
<dbReference type="PROSITE" id="PS50110">
    <property type="entry name" value="RESPONSE_REGULATORY"/>
    <property type="match status" value="1"/>
</dbReference>